<dbReference type="EMBL" id="CAJNOJ010000018">
    <property type="protein sequence ID" value="CAF0828508.1"/>
    <property type="molecule type" value="Genomic_DNA"/>
</dbReference>
<evidence type="ECO:0000313" key="3">
    <source>
        <dbReference type="Proteomes" id="UP000663852"/>
    </source>
</evidence>
<dbReference type="Proteomes" id="UP000663852">
    <property type="component" value="Unassembled WGS sequence"/>
</dbReference>
<organism evidence="2 3">
    <name type="scientific">Adineta ricciae</name>
    <name type="common">Rotifer</name>
    <dbReference type="NCBI Taxonomy" id="249248"/>
    <lineage>
        <taxon>Eukaryota</taxon>
        <taxon>Metazoa</taxon>
        <taxon>Spiralia</taxon>
        <taxon>Gnathifera</taxon>
        <taxon>Rotifera</taxon>
        <taxon>Eurotatoria</taxon>
        <taxon>Bdelloidea</taxon>
        <taxon>Adinetida</taxon>
        <taxon>Adinetidae</taxon>
        <taxon>Adineta</taxon>
    </lineage>
</organism>
<gene>
    <name evidence="2" type="ORF">EDS130_LOCUS6215</name>
</gene>
<reference evidence="2" key="1">
    <citation type="submission" date="2021-02" db="EMBL/GenBank/DDBJ databases">
        <authorList>
            <person name="Nowell W R."/>
        </authorList>
    </citation>
    <scope>NUCLEOTIDE SEQUENCE</scope>
</reference>
<protein>
    <submittedName>
        <fullName evidence="2">Uncharacterized protein</fullName>
    </submittedName>
</protein>
<feature type="region of interest" description="Disordered" evidence="1">
    <location>
        <begin position="1"/>
        <end position="39"/>
    </location>
</feature>
<evidence type="ECO:0000313" key="2">
    <source>
        <dbReference type="EMBL" id="CAF0828508.1"/>
    </source>
</evidence>
<feature type="compositionally biased region" description="Polar residues" evidence="1">
    <location>
        <begin position="1"/>
        <end position="16"/>
    </location>
</feature>
<dbReference type="AlphaFoldDB" id="A0A813UUH7"/>
<proteinExistence type="predicted"/>
<comment type="caution">
    <text evidence="2">The sequence shown here is derived from an EMBL/GenBank/DDBJ whole genome shotgun (WGS) entry which is preliminary data.</text>
</comment>
<evidence type="ECO:0000256" key="1">
    <source>
        <dbReference type="SAM" id="MobiDB-lite"/>
    </source>
</evidence>
<accession>A0A813UUH7</accession>
<name>A0A813UUH7_ADIRI</name>
<sequence length="76" mass="8534">MVPSQANNRTRTNPNKYTDGGPTVTVYQESSSSSISNDNNRCTYITHSCIQMKINNKIRQTEKTIEGDTRHECPNG</sequence>